<dbReference type="EMBL" id="MH107388">
    <property type="protein sequence ID" value="AXX76207.1"/>
    <property type="molecule type" value="Genomic_DNA"/>
</dbReference>
<organism evidence="1">
    <name type="scientific">Babesia duncani</name>
    <dbReference type="NCBI Taxonomy" id="323732"/>
    <lineage>
        <taxon>Eukaryota</taxon>
        <taxon>Sar</taxon>
        <taxon>Alveolata</taxon>
        <taxon>Apicomplexa</taxon>
        <taxon>Aconoidasida</taxon>
        <taxon>Piroplasmida</taxon>
        <taxon>Babesiidae</taxon>
        <taxon>Babesia</taxon>
    </lineage>
</organism>
<accession>A0A385GNJ0</accession>
<gene>
    <name evidence="1" type="primary">rpl5</name>
</gene>
<keyword evidence="1" id="KW-0687">Ribonucleoprotein</keyword>
<evidence type="ECO:0000313" key="1">
    <source>
        <dbReference type="EMBL" id="AXX76207.1"/>
    </source>
</evidence>
<dbReference type="AlphaFoldDB" id="A0A385GNJ0"/>
<dbReference type="SUPFAM" id="SSF55282">
    <property type="entry name" value="RL5-like"/>
    <property type="match status" value="1"/>
</dbReference>
<keyword evidence="1" id="KW-0689">Ribosomal protein</keyword>
<proteinExistence type="predicted"/>
<sequence length="149" mass="18101">MINILKKIIIYNYIYNNINYFNKQFIKNTIISITTITRQSPLFLFNKNLEIIALKTTLRNKNLNNFLYKLKKFTLSNSTNTSLFRSKIYNLDSNYNLYIYIKNQKYFFEHFKSNILTFLYNFNIQLIFNKNTKNKNKIKYILNTLNIKL</sequence>
<dbReference type="GO" id="GO:0005840">
    <property type="term" value="C:ribosome"/>
    <property type="evidence" value="ECO:0007669"/>
    <property type="project" value="UniProtKB-KW"/>
</dbReference>
<dbReference type="InterPro" id="IPR022803">
    <property type="entry name" value="Ribosomal_uL5_dom_sf"/>
</dbReference>
<name>A0A385GNJ0_9APIC</name>
<reference evidence="1" key="1">
    <citation type="journal article" date="2018" name="Int. J. Parasitol.">
        <title>Insights into the evolution and drug susceptibility of Babesia duncani from the sequence of its mitochondrial and apicoplast genomes.</title>
        <authorList>
            <person name="Virji A.Z."/>
            <person name="Thekkiniath J."/>
            <person name="Ma W."/>
            <person name="Lawres L."/>
            <person name="Knight J."/>
            <person name="Swei A."/>
            <person name="Roch K.L."/>
            <person name="Ben Mamoun C."/>
        </authorList>
    </citation>
    <scope>NUCLEOTIDE SEQUENCE</scope>
    <source>
        <strain evidence="1">WA-1</strain>
    </source>
</reference>
<protein>
    <submittedName>
        <fullName evidence="1">Ribosomal protein L5</fullName>
    </submittedName>
</protein>
<dbReference type="Gene3D" id="3.30.1440.10">
    <property type="match status" value="1"/>
</dbReference>